<evidence type="ECO:0000313" key="3">
    <source>
        <dbReference type="EMBL" id="KAK7046671.1"/>
    </source>
</evidence>
<organism evidence="3 4">
    <name type="scientific">Favolaschia claudopus</name>
    <dbReference type="NCBI Taxonomy" id="2862362"/>
    <lineage>
        <taxon>Eukaryota</taxon>
        <taxon>Fungi</taxon>
        <taxon>Dikarya</taxon>
        <taxon>Basidiomycota</taxon>
        <taxon>Agaricomycotina</taxon>
        <taxon>Agaricomycetes</taxon>
        <taxon>Agaricomycetidae</taxon>
        <taxon>Agaricales</taxon>
        <taxon>Marasmiineae</taxon>
        <taxon>Mycenaceae</taxon>
        <taxon>Favolaschia</taxon>
    </lineage>
</organism>
<comment type="caution">
    <text evidence="3">The sequence shown here is derived from an EMBL/GenBank/DDBJ whole genome shotgun (WGS) entry which is preliminary data.</text>
</comment>
<dbReference type="Proteomes" id="UP001362999">
    <property type="component" value="Unassembled WGS sequence"/>
</dbReference>
<dbReference type="EMBL" id="JAWWNJ010000010">
    <property type="protein sequence ID" value="KAK7046671.1"/>
    <property type="molecule type" value="Genomic_DNA"/>
</dbReference>
<sequence length="251" mass="27483">MPSLPSSSPSVPFALVVVVMAFGILSVVGVGIYLLAMFLWKTWKGRSVVVADDEATIESDYSSVTVEIKFVAEVVLIPLEEVYSESSSSLRNTANSRASQSQSRAFLEHLECTAPPGTPQPTIRRTKRFIPVFDMRTISEEEKDVSTNNLSAALAPSVSEELAECKSTVRRAAPELRAILEEEEEEEEDVCSEQEDADDDNLPTNQPTAIAEKGIKSDEIYTTCAPLAPKLGAIIEEDEEEEDEPSRQVLA</sequence>
<reference evidence="3 4" key="1">
    <citation type="journal article" date="2024" name="J Genomics">
        <title>Draft genome sequencing and assembly of Favolaschia claudopus CIRM-BRFM 2984 isolated from oak limbs.</title>
        <authorList>
            <person name="Navarro D."/>
            <person name="Drula E."/>
            <person name="Chaduli D."/>
            <person name="Cazenave R."/>
            <person name="Ahrendt S."/>
            <person name="Wang J."/>
            <person name="Lipzen A."/>
            <person name="Daum C."/>
            <person name="Barry K."/>
            <person name="Grigoriev I.V."/>
            <person name="Favel A."/>
            <person name="Rosso M.N."/>
            <person name="Martin F."/>
        </authorList>
    </citation>
    <scope>NUCLEOTIDE SEQUENCE [LARGE SCALE GENOMIC DNA]</scope>
    <source>
        <strain evidence="3 4">CIRM-BRFM 2984</strain>
    </source>
</reference>
<feature type="transmembrane region" description="Helical" evidence="2">
    <location>
        <begin position="12"/>
        <end position="36"/>
    </location>
</feature>
<keyword evidence="2" id="KW-1133">Transmembrane helix</keyword>
<keyword evidence="4" id="KW-1185">Reference proteome</keyword>
<proteinExistence type="predicted"/>
<evidence type="ECO:0000256" key="1">
    <source>
        <dbReference type="SAM" id="MobiDB-lite"/>
    </source>
</evidence>
<protein>
    <submittedName>
        <fullName evidence="3">Uncharacterized protein</fullName>
    </submittedName>
</protein>
<keyword evidence="2" id="KW-0472">Membrane</keyword>
<evidence type="ECO:0000313" key="4">
    <source>
        <dbReference type="Proteomes" id="UP001362999"/>
    </source>
</evidence>
<feature type="region of interest" description="Disordered" evidence="1">
    <location>
        <begin position="181"/>
        <end position="214"/>
    </location>
</feature>
<gene>
    <name evidence="3" type="ORF">R3P38DRAFT_2875138</name>
</gene>
<accession>A0AAW0D8W1</accession>
<dbReference type="AlphaFoldDB" id="A0AAW0D8W1"/>
<evidence type="ECO:0000256" key="2">
    <source>
        <dbReference type="SAM" id="Phobius"/>
    </source>
</evidence>
<name>A0AAW0D8W1_9AGAR</name>
<feature type="compositionally biased region" description="Acidic residues" evidence="1">
    <location>
        <begin position="181"/>
        <end position="201"/>
    </location>
</feature>
<keyword evidence="2" id="KW-0812">Transmembrane</keyword>
<feature type="non-terminal residue" evidence="3">
    <location>
        <position position="251"/>
    </location>
</feature>